<dbReference type="RefSeq" id="WP_230273058.1">
    <property type="nucleotide sequence ID" value="NZ_JAJKFW010000020.1"/>
</dbReference>
<evidence type="ECO:0000313" key="3">
    <source>
        <dbReference type="Proteomes" id="UP001430306"/>
    </source>
</evidence>
<dbReference type="InterPro" id="IPR046909">
    <property type="entry name" value="cREC_REC"/>
</dbReference>
<comment type="caution">
    <text evidence="2">The sequence shown here is derived from an EMBL/GenBank/DDBJ whole genome shotgun (WGS) entry which is preliminary data.</text>
</comment>
<sequence>MTSIVMLEDDRDRIARFDAVLRLHHDDASLLVERTAPAFINAYLGLRFTCKPDLIALDHDLFVDSPNDPEPGDGRDVARFLADSDPICPVLIHSTNASAADSMLYTLLDAGWIADRISPLGDDWIEQYWYPYAKKMF</sequence>
<organism evidence="2 3">
    <name type="scientific">Rhodopirellula halodulae</name>
    <dbReference type="NCBI Taxonomy" id="2894198"/>
    <lineage>
        <taxon>Bacteria</taxon>
        <taxon>Pseudomonadati</taxon>
        <taxon>Planctomycetota</taxon>
        <taxon>Planctomycetia</taxon>
        <taxon>Pirellulales</taxon>
        <taxon>Pirellulaceae</taxon>
        <taxon>Rhodopirellula</taxon>
    </lineage>
</organism>
<name>A0ABS8NFB8_9BACT</name>
<keyword evidence="3" id="KW-1185">Reference proteome</keyword>
<dbReference type="Proteomes" id="UP001430306">
    <property type="component" value="Unassembled WGS sequence"/>
</dbReference>
<gene>
    <name evidence="2" type="ORF">LOC71_08230</name>
</gene>
<reference evidence="2" key="1">
    <citation type="submission" date="2021-11" db="EMBL/GenBank/DDBJ databases">
        <title>Genome sequence.</title>
        <authorList>
            <person name="Sun Q."/>
        </authorList>
    </citation>
    <scope>NUCLEOTIDE SEQUENCE</scope>
    <source>
        <strain evidence="2">JC740</strain>
    </source>
</reference>
<accession>A0ABS8NFB8</accession>
<dbReference type="EMBL" id="JAJKFW010000020">
    <property type="protein sequence ID" value="MCC9642259.1"/>
    <property type="molecule type" value="Genomic_DNA"/>
</dbReference>
<dbReference type="Pfam" id="PF20274">
    <property type="entry name" value="cREC_REC"/>
    <property type="match status" value="1"/>
</dbReference>
<proteinExistence type="predicted"/>
<evidence type="ECO:0000259" key="1">
    <source>
        <dbReference type="Pfam" id="PF20274"/>
    </source>
</evidence>
<feature type="domain" description="Cyclic-phosphate processing Receiver" evidence="1">
    <location>
        <begin position="5"/>
        <end position="107"/>
    </location>
</feature>
<protein>
    <recommendedName>
        <fullName evidence="1">Cyclic-phosphate processing Receiver domain-containing protein</fullName>
    </recommendedName>
</protein>
<evidence type="ECO:0000313" key="2">
    <source>
        <dbReference type="EMBL" id="MCC9642259.1"/>
    </source>
</evidence>